<dbReference type="Proteomes" id="UP000198683">
    <property type="component" value="Unassembled WGS sequence"/>
</dbReference>
<feature type="region of interest" description="Disordered" evidence="1">
    <location>
        <begin position="1"/>
        <end position="229"/>
    </location>
</feature>
<sequence length="289" mass="29938">MSQPATAALAHRETHPYAGSPPPTCPSTPGSRAATSARQAPRAAHTPTGPCENMPNRTVRKHGNRAVRRQGNRAAGSAASGYRKPGTDHPECAATGPSGSTREAARDRALTAQISDDNDRPQPSSPGPWHSGPPTGRQAAGSWDPTAPGDRVNAVTLDRDLATSPRDLAFPRCHINVDHPPRAAAQKAGSGSGPEDEPWQRRETCAVAPARNTRHGDDPGNEPGQQLRTRAVTAAQDTNHRGGSDNGLAAARRGTVAAARATGCGVARRGAVGVGVRSGGVGPRLDELR</sequence>
<protein>
    <submittedName>
        <fullName evidence="2">Uncharacterized protein</fullName>
    </submittedName>
</protein>
<dbReference type="EMBL" id="FNFB01000001">
    <property type="protein sequence ID" value="SDJ20947.1"/>
    <property type="molecule type" value="Genomic_DNA"/>
</dbReference>
<feature type="compositionally biased region" description="Basic residues" evidence="1">
    <location>
        <begin position="58"/>
        <end position="71"/>
    </location>
</feature>
<evidence type="ECO:0000313" key="3">
    <source>
        <dbReference type="Proteomes" id="UP000198683"/>
    </source>
</evidence>
<feature type="compositionally biased region" description="Low complexity" evidence="1">
    <location>
        <begin position="127"/>
        <end position="136"/>
    </location>
</feature>
<evidence type="ECO:0000256" key="1">
    <source>
        <dbReference type="SAM" id="MobiDB-lite"/>
    </source>
</evidence>
<reference evidence="2 3" key="1">
    <citation type="submission" date="2016-10" db="EMBL/GenBank/DDBJ databases">
        <authorList>
            <person name="de Groot N.N."/>
        </authorList>
    </citation>
    <scope>NUCLEOTIDE SEQUENCE [LARGE SCALE GENOMIC DNA]</scope>
    <source>
        <strain evidence="2 3">CGMCC 4.5681</strain>
    </source>
</reference>
<accession>A0A1G8RVI6</accession>
<feature type="compositionally biased region" description="Low complexity" evidence="1">
    <location>
        <begin position="27"/>
        <end position="44"/>
    </location>
</feature>
<gene>
    <name evidence="2" type="ORF">SAMN05421874_10172</name>
</gene>
<name>A0A1G8RVI6_9ACTN</name>
<organism evidence="2 3">
    <name type="scientific">Nonomuraea maritima</name>
    <dbReference type="NCBI Taxonomy" id="683260"/>
    <lineage>
        <taxon>Bacteria</taxon>
        <taxon>Bacillati</taxon>
        <taxon>Actinomycetota</taxon>
        <taxon>Actinomycetes</taxon>
        <taxon>Streptosporangiales</taxon>
        <taxon>Streptosporangiaceae</taxon>
        <taxon>Nonomuraea</taxon>
    </lineage>
</organism>
<dbReference type="STRING" id="683260.SAMN05421874_10172"/>
<evidence type="ECO:0000313" key="2">
    <source>
        <dbReference type="EMBL" id="SDJ20947.1"/>
    </source>
</evidence>
<keyword evidence="3" id="KW-1185">Reference proteome</keyword>
<proteinExistence type="predicted"/>
<dbReference type="AlphaFoldDB" id="A0A1G8RVI6"/>